<dbReference type="Proteomes" id="UP000298860">
    <property type="component" value="Unassembled WGS sequence"/>
</dbReference>
<organism evidence="5 6">
    <name type="scientific">Gandjariella thermophila</name>
    <dbReference type="NCBI Taxonomy" id="1931992"/>
    <lineage>
        <taxon>Bacteria</taxon>
        <taxon>Bacillati</taxon>
        <taxon>Actinomycetota</taxon>
        <taxon>Actinomycetes</taxon>
        <taxon>Pseudonocardiales</taxon>
        <taxon>Pseudonocardiaceae</taxon>
        <taxon>Gandjariella</taxon>
    </lineage>
</organism>
<dbReference type="InterPro" id="IPR025734">
    <property type="entry name" value="EspG"/>
</dbReference>
<evidence type="ECO:0000256" key="1">
    <source>
        <dbReference type="ARBA" id="ARBA00004496"/>
    </source>
</evidence>
<accession>A0A4D4J989</accession>
<name>A0A4D4J989_9PSEU</name>
<evidence type="ECO:0000256" key="3">
    <source>
        <dbReference type="ARBA" id="ARBA00022490"/>
    </source>
</evidence>
<gene>
    <name evidence="5" type="ORF">GTS_37470</name>
</gene>
<comment type="similarity">
    <text evidence="2">Belongs to the EspG family.</text>
</comment>
<evidence type="ECO:0000313" key="6">
    <source>
        <dbReference type="Proteomes" id="UP000298860"/>
    </source>
</evidence>
<dbReference type="RefSeq" id="WP_137815155.1">
    <property type="nucleotide sequence ID" value="NZ_BJFL01000021.1"/>
</dbReference>
<comment type="caution">
    <text evidence="5">The sequence shown here is derived from an EMBL/GenBank/DDBJ whole genome shotgun (WGS) entry which is preliminary data.</text>
</comment>
<dbReference type="EMBL" id="BJFL01000021">
    <property type="protein sequence ID" value="GDY32114.1"/>
    <property type="molecule type" value="Genomic_DNA"/>
</dbReference>
<sequence length="252" mass="26518">MTGTGSLVLSTLEFGVLWDGERLPDPHAALTLPPLGRTEAERATLTEKAWASLADRGLARGRRAVPELADRLAILAHPEVCVDILVRSDRETSALAAARGEQAMLAVIDGDTVFLVETRDTALAEAAVSVAGDVPAGFGEPVSLPTEILDAAAAAPGGFADELAVRGVPGADARVLAAMCEGIATRGRFGAESTRSGRPAVRADRVVAFHDTPRGRYLNLARRDVHGRTWTTIGPADNLRLAGCVWDLLDEV</sequence>
<dbReference type="OrthoDB" id="3679349at2"/>
<evidence type="ECO:0000256" key="4">
    <source>
        <dbReference type="ARBA" id="ARBA00023186"/>
    </source>
</evidence>
<keyword evidence="6" id="KW-1185">Reference proteome</keyword>
<evidence type="ECO:0000313" key="5">
    <source>
        <dbReference type="EMBL" id="GDY32114.1"/>
    </source>
</evidence>
<dbReference type="AlphaFoldDB" id="A0A4D4J989"/>
<evidence type="ECO:0000256" key="2">
    <source>
        <dbReference type="ARBA" id="ARBA00006411"/>
    </source>
</evidence>
<reference evidence="6" key="1">
    <citation type="submission" date="2019-04" db="EMBL/GenBank/DDBJ databases">
        <title>Draft genome sequence of Pseudonocardiaceae bacterium SL3-2-4.</title>
        <authorList>
            <person name="Ningsih F."/>
            <person name="Yokota A."/>
            <person name="Sakai Y."/>
            <person name="Nanatani K."/>
            <person name="Yabe S."/>
            <person name="Oetari A."/>
            <person name="Sjamsuridzal W."/>
        </authorList>
    </citation>
    <scope>NUCLEOTIDE SEQUENCE [LARGE SCALE GENOMIC DNA]</scope>
    <source>
        <strain evidence="6">SL3-2-4</strain>
    </source>
</reference>
<comment type="subcellular location">
    <subcellularLocation>
        <location evidence="1">Cytoplasm</location>
    </subcellularLocation>
</comment>
<keyword evidence="3" id="KW-0963">Cytoplasm</keyword>
<keyword evidence="4" id="KW-0143">Chaperone</keyword>
<dbReference type="Pfam" id="PF14011">
    <property type="entry name" value="ESX-1_EspG"/>
    <property type="match status" value="1"/>
</dbReference>
<protein>
    <submittedName>
        <fullName evidence="5">ESX secretion-associated protein EspG</fullName>
    </submittedName>
</protein>
<proteinExistence type="inferred from homology"/>